<reference evidence="7 8" key="1">
    <citation type="journal article" date="2016" name="Mol. Biol. Evol.">
        <title>Comparative Genomics of Early-Diverging Mushroom-Forming Fungi Provides Insights into the Origins of Lignocellulose Decay Capabilities.</title>
        <authorList>
            <person name="Nagy L.G."/>
            <person name="Riley R."/>
            <person name="Tritt A."/>
            <person name="Adam C."/>
            <person name="Daum C."/>
            <person name="Floudas D."/>
            <person name="Sun H."/>
            <person name="Yadav J.S."/>
            <person name="Pangilinan J."/>
            <person name="Larsson K.H."/>
            <person name="Matsuura K."/>
            <person name="Barry K."/>
            <person name="Labutti K."/>
            <person name="Kuo R."/>
            <person name="Ohm R.A."/>
            <person name="Bhattacharya S.S."/>
            <person name="Shirouzu T."/>
            <person name="Yoshinaga Y."/>
            <person name="Martin F.M."/>
            <person name="Grigoriev I.V."/>
            <person name="Hibbett D.S."/>
        </authorList>
    </citation>
    <scope>NUCLEOTIDE SEQUENCE [LARGE SCALE GENOMIC DNA]</scope>
    <source>
        <strain evidence="7 8">93-53</strain>
    </source>
</reference>
<evidence type="ECO:0000259" key="6">
    <source>
        <dbReference type="PROSITE" id="PS51387"/>
    </source>
</evidence>
<dbReference type="PROSITE" id="PS51387">
    <property type="entry name" value="FAD_PCMH"/>
    <property type="match status" value="1"/>
</dbReference>
<evidence type="ECO:0000256" key="5">
    <source>
        <dbReference type="SAM" id="SignalP"/>
    </source>
</evidence>
<dbReference type="InterPro" id="IPR050416">
    <property type="entry name" value="FAD-linked_Oxidoreductase"/>
</dbReference>
<feature type="domain" description="FAD-binding PCMH-type" evidence="6">
    <location>
        <begin position="77"/>
        <end position="247"/>
    </location>
</feature>
<keyword evidence="2" id="KW-0285">Flavoprotein</keyword>
<organism evidence="7 8">
    <name type="scientific">Laetiporus sulphureus 93-53</name>
    <dbReference type="NCBI Taxonomy" id="1314785"/>
    <lineage>
        <taxon>Eukaryota</taxon>
        <taxon>Fungi</taxon>
        <taxon>Dikarya</taxon>
        <taxon>Basidiomycota</taxon>
        <taxon>Agaricomycotina</taxon>
        <taxon>Agaricomycetes</taxon>
        <taxon>Polyporales</taxon>
        <taxon>Laetiporus</taxon>
    </lineage>
</organism>
<dbReference type="PANTHER" id="PTHR42973">
    <property type="entry name" value="BINDING OXIDOREDUCTASE, PUTATIVE (AFU_ORTHOLOGUE AFUA_1G17690)-RELATED"/>
    <property type="match status" value="1"/>
</dbReference>
<evidence type="ECO:0000256" key="4">
    <source>
        <dbReference type="ARBA" id="ARBA00023002"/>
    </source>
</evidence>
<dbReference type="OrthoDB" id="2151789at2759"/>
<dbReference type="PANTHER" id="PTHR42973:SF13">
    <property type="entry name" value="FAD-BINDING PCMH-TYPE DOMAIN-CONTAINING PROTEIN"/>
    <property type="match status" value="1"/>
</dbReference>
<keyword evidence="8" id="KW-1185">Reference proteome</keyword>
<dbReference type="STRING" id="1314785.A0A165BK43"/>
<evidence type="ECO:0000256" key="1">
    <source>
        <dbReference type="ARBA" id="ARBA00005466"/>
    </source>
</evidence>
<evidence type="ECO:0000313" key="8">
    <source>
        <dbReference type="Proteomes" id="UP000076871"/>
    </source>
</evidence>
<dbReference type="GO" id="GO:0071949">
    <property type="term" value="F:FAD binding"/>
    <property type="evidence" value="ECO:0007669"/>
    <property type="project" value="InterPro"/>
</dbReference>
<protein>
    <submittedName>
        <fullName evidence="7">FAD-binding domain-containing protein</fullName>
    </submittedName>
</protein>
<dbReference type="Proteomes" id="UP000076871">
    <property type="component" value="Unassembled WGS sequence"/>
</dbReference>
<name>A0A165BK43_9APHY</name>
<evidence type="ECO:0000313" key="7">
    <source>
        <dbReference type="EMBL" id="KZT01206.1"/>
    </source>
</evidence>
<evidence type="ECO:0000256" key="3">
    <source>
        <dbReference type="ARBA" id="ARBA00022827"/>
    </source>
</evidence>
<dbReference type="InterPro" id="IPR016166">
    <property type="entry name" value="FAD-bd_PCMH"/>
</dbReference>
<sequence length="503" mass="53980">MGKRSSFLAFLAGSLPTLTVVASMDTLNGFNHQTSLALGNDSTPCQQIAGAVSSASEVYYSPEAVYVADIHHYAVTSMDTALCSVDPGSAEDIAIILQILGSTRTPFAVKGGGHMMNPGSSSTIGVQIAMSRFKQVQYNPEARTVSVGGGLRWDDVYEALEPLEVNVVGGRATGVGVAGFTLGGGYSWLTNEHGLTFDNVIAYEMVLPNGTITTVTEASDPDLFFGMKGGYNNFGIVTSFVMKTYPQGPVWGGHVVVMDTDNNLDAVNAATANFAAKVTDPKASAIMAYSHLGGHTLVAMLLFYNGPTPPDGIFDEYLAIPFVQKDVSTRSFLSLIQTTATEKTAGFRGYYATVSLQAITTPVLETVTSELLSWTETLANSSMFALSYDVEPFLPTILTHGSPSAYPPHRERAYLPLNLWFGWSDAADDQVMYDAMVESAQKITDAAVADGQTDVPLAPRYPNYALFGTDPALMYGKSMEKLVRLKYQYDPQDVMGLAGGWKF</sequence>
<feature type="signal peptide" evidence="5">
    <location>
        <begin position="1"/>
        <end position="23"/>
    </location>
</feature>
<keyword evidence="4" id="KW-0560">Oxidoreductase</keyword>
<keyword evidence="3" id="KW-0274">FAD</keyword>
<proteinExistence type="inferred from homology"/>
<gene>
    <name evidence="7" type="ORF">LAESUDRAFT_752763</name>
</gene>
<dbReference type="AlphaFoldDB" id="A0A165BK43"/>
<dbReference type="RefSeq" id="XP_040758946.1">
    <property type="nucleotide sequence ID" value="XM_040911744.1"/>
</dbReference>
<dbReference type="Gene3D" id="3.30.465.10">
    <property type="match status" value="1"/>
</dbReference>
<dbReference type="InterPro" id="IPR006094">
    <property type="entry name" value="Oxid_FAD_bind_N"/>
</dbReference>
<dbReference type="Pfam" id="PF01565">
    <property type="entry name" value="FAD_binding_4"/>
    <property type="match status" value="1"/>
</dbReference>
<comment type="similarity">
    <text evidence="1">Belongs to the oxygen-dependent FAD-linked oxidoreductase family.</text>
</comment>
<dbReference type="GO" id="GO:0016491">
    <property type="term" value="F:oxidoreductase activity"/>
    <property type="evidence" value="ECO:0007669"/>
    <property type="project" value="UniProtKB-KW"/>
</dbReference>
<dbReference type="GeneID" id="63828772"/>
<accession>A0A165BK43</accession>
<feature type="chain" id="PRO_5007855665" evidence="5">
    <location>
        <begin position="24"/>
        <end position="503"/>
    </location>
</feature>
<keyword evidence="5" id="KW-0732">Signal</keyword>
<dbReference type="InterPro" id="IPR036318">
    <property type="entry name" value="FAD-bd_PCMH-like_sf"/>
</dbReference>
<evidence type="ECO:0000256" key="2">
    <source>
        <dbReference type="ARBA" id="ARBA00022630"/>
    </source>
</evidence>
<dbReference type="SUPFAM" id="SSF56176">
    <property type="entry name" value="FAD-binding/transporter-associated domain-like"/>
    <property type="match status" value="1"/>
</dbReference>
<dbReference type="InterPro" id="IPR016169">
    <property type="entry name" value="FAD-bd_PCMH_sub2"/>
</dbReference>
<dbReference type="InParanoid" id="A0A165BK43"/>
<dbReference type="EMBL" id="KV427668">
    <property type="protein sequence ID" value="KZT01206.1"/>
    <property type="molecule type" value="Genomic_DNA"/>
</dbReference>